<dbReference type="OrthoDB" id="285802at2759"/>
<evidence type="ECO:0000259" key="4">
    <source>
        <dbReference type="SMART" id="SM01332"/>
    </source>
</evidence>
<comment type="caution">
    <text evidence="5">The sequence shown here is derived from an EMBL/GenBank/DDBJ whole genome shotgun (WGS) entry which is preliminary data.</text>
</comment>
<dbReference type="Proteomes" id="UP000243217">
    <property type="component" value="Unassembled WGS sequence"/>
</dbReference>
<dbReference type="SMART" id="SM00385">
    <property type="entry name" value="CYCLIN"/>
    <property type="match status" value="2"/>
</dbReference>
<evidence type="ECO:0000313" key="6">
    <source>
        <dbReference type="Proteomes" id="UP000243217"/>
    </source>
</evidence>
<evidence type="ECO:0000256" key="2">
    <source>
        <dbReference type="RuleBase" id="RU000383"/>
    </source>
</evidence>
<protein>
    <recommendedName>
        <fullName evidence="7">Cyclin-like domain-containing protein</fullName>
    </recommendedName>
</protein>
<dbReference type="PANTHER" id="PTHR10177">
    <property type="entry name" value="CYCLINS"/>
    <property type="match status" value="1"/>
</dbReference>
<organism evidence="5 6">
    <name type="scientific">Thraustotheca clavata</name>
    <dbReference type="NCBI Taxonomy" id="74557"/>
    <lineage>
        <taxon>Eukaryota</taxon>
        <taxon>Sar</taxon>
        <taxon>Stramenopiles</taxon>
        <taxon>Oomycota</taxon>
        <taxon>Saprolegniomycetes</taxon>
        <taxon>Saprolegniales</taxon>
        <taxon>Achlyaceae</taxon>
        <taxon>Thraustotheca</taxon>
    </lineage>
</organism>
<feature type="domain" description="Cyclin-like" evidence="3">
    <location>
        <begin position="182"/>
        <end position="261"/>
    </location>
</feature>
<dbReference type="InterPro" id="IPR006671">
    <property type="entry name" value="Cyclin_N"/>
</dbReference>
<evidence type="ECO:0008006" key="7">
    <source>
        <dbReference type="Google" id="ProtNLM"/>
    </source>
</evidence>
<dbReference type="EMBL" id="JNBS01000339">
    <property type="protein sequence ID" value="OQS06489.1"/>
    <property type="molecule type" value="Genomic_DNA"/>
</dbReference>
<evidence type="ECO:0000313" key="5">
    <source>
        <dbReference type="EMBL" id="OQS06489.1"/>
    </source>
</evidence>
<dbReference type="SMART" id="SM01332">
    <property type="entry name" value="Cyclin_C"/>
    <property type="match status" value="1"/>
</dbReference>
<comment type="similarity">
    <text evidence="2">Belongs to the cyclin family.</text>
</comment>
<dbReference type="Pfam" id="PF00134">
    <property type="entry name" value="Cyclin_N"/>
    <property type="match status" value="1"/>
</dbReference>
<evidence type="ECO:0000259" key="3">
    <source>
        <dbReference type="SMART" id="SM00385"/>
    </source>
</evidence>
<reference evidence="5 6" key="1">
    <citation type="journal article" date="2014" name="Genome Biol. Evol.">
        <title>The secreted proteins of Achlya hypogyna and Thraustotheca clavata identify the ancestral oomycete secretome and reveal gene acquisitions by horizontal gene transfer.</title>
        <authorList>
            <person name="Misner I."/>
            <person name="Blouin N."/>
            <person name="Leonard G."/>
            <person name="Richards T.A."/>
            <person name="Lane C.E."/>
        </authorList>
    </citation>
    <scope>NUCLEOTIDE SEQUENCE [LARGE SCALE GENOMIC DNA]</scope>
    <source>
        <strain evidence="5 6">ATCC 34112</strain>
    </source>
</reference>
<gene>
    <name evidence="5" type="ORF">THRCLA_01471</name>
</gene>
<dbReference type="InterPro" id="IPR039361">
    <property type="entry name" value="Cyclin"/>
</dbReference>
<dbReference type="AlphaFoldDB" id="A0A1W0A8F7"/>
<dbReference type="InterPro" id="IPR004367">
    <property type="entry name" value="Cyclin_C-dom"/>
</dbReference>
<dbReference type="InterPro" id="IPR036915">
    <property type="entry name" value="Cyclin-like_sf"/>
</dbReference>
<dbReference type="CDD" id="cd20529">
    <property type="entry name" value="CYCLIN_CCNJ-like_rpt2"/>
    <property type="match status" value="1"/>
</dbReference>
<feature type="domain" description="Cyclin-like" evidence="3">
    <location>
        <begin position="62"/>
        <end position="149"/>
    </location>
</feature>
<dbReference type="Gene3D" id="1.10.472.10">
    <property type="entry name" value="Cyclin-like"/>
    <property type="match status" value="2"/>
</dbReference>
<dbReference type="STRING" id="74557.A0A1W0A8F7"/>
<proteinExistence type="inferred from homology"/>
<dbReference type="SUPFAM" id="SSF47954">
    <property type="entry name" value="Cyclin-like"/>
    <property type="match status" value="2"/>
</dbReference>
<name>A0A1W0A8F7_9STRA</name>
<sequence>MDLICDEEMVDVISEPLIFLPMTEFDIDLIDDWYTTMLHQERNVLLYNPTLHYVQTRHLLVQWTSDVGEALNIEQWIVHAAIVYLDRILSNGEHPPTSQMQLYCLCSLYIAAKFFALDADIPSLEEVHAYGCGLYTIEDIKKCEGCILHLLQWSLSALHPLQFVRFFVASTPLYNDDMMHDLQIQPTSQILESYRQQVECLAQMCMLEYSFQQYLPSIVATSIIAAGRRIMDISPIWRQELEELTGYCGNAIEACFNHVWHHYVSNYPSKQQMSLDTSPTAVSDI</sequence>
<feature type="domain" description="Cyclin C-terminal" evidence="4">
    <location>
        <begin position="158"/>
        <end position="279"/>
    </location>
</feature>
<accession>A0A1W0A8F7</accession>
<keyword evidence="6" id="KW-1185">Reference proteome</keyword>
<dbReference type="InterPro" id="IPR013763">
    <property type="entry name" value="Cyclin-like_dom"/>
</dbReference>
<dbReference type="Pfam" id="PF02984">
    <property type="entry name" value="Cyclin_C"/>
    <property type="match status" value="1"/>
</dbReference>
<evidence type="ECO:0000256" key="1">
    <source>
        <dbReference type="ARBA" id="ARBA00023127"/>
    </source>
</evidence>
<keyword evidence="1 2" id="KW-0195">Cyclin</keyword>